<evidence type="ECO:0000313" key="1">
    <source>
        <dbReference type="EMBL" id="SVB61966.1"/>
    </source>
</evidence>
<dbReference type="PANTHER" id="PTHR44147:SF2">
    <property type="entry name" value="DEHYDROGENASE_REDUCTASE SDR FAMILY MEMBER 1"/>
    <property type="match status" value="1"/>
</dbReference>
<dbReference type="SUPFAM" id="SSF51735">
    <property type="entry name" value="NAD(P)-binding Rossmann-fold domains"/>
    <property type="match status" value="1"/>
</dbReference>
<reference evidence="1" key="1">
    <citation type="submission" date="2018-05" db="EMBL/GenBank/DDBJ databases">
        <authorList>
            <person name="Lanie J.A."/>
            <person name="Ng W.-L."/>
            <person name="Kazmierczak K.M."/>
            <person name="Andrzejewski T.M."/>
            <person name="Davidsen T.M."/>
            <person name="Wayne K.J."/>
            <person name="Tettelin H."/>
            <person name="Glass J.I."/>
            <person name="Rusch D."/>
            <person name="Podicherti R."/>
            <person name="Tsui H.-C.T."/>
            <person name="Winkler M.E."/>
        </authorList>
    </citation>
    <scope>NUCLEOTIDE SEQUENCE</scope>
</reference>
<protein>
    <recommendedName>
        <fullName evidence="2">Short-chain dehydrogenase</fullName>
    </recommendedName>
</protein>
<gene>
    <name evidence="1" type="ORF">METZ01_LOCUS214820</name>
</gene>
<dbReference type="InterPro" id="IPR036291">
    <property type="entry name" value="NAD(P)-bd_dom_sf"/>
</dbReference>
<evidence type="ECO:0008006" key="2">
    <source>
        <dbReference type="Google" id="ProtNLM"/>
    </source>
</evidence>
<dbReference type="PANTHER" id="PTHR44147">
    <property type="entry name" value="DEHYDROGENASE/REDUCTASE SDR FAMILY MEMBER 1"/>
    <property type="match status" value="1"/>
</dbReference>
<accession>A0A382FFT7</accession>
<organism evidence="1">
    <name type="scientific">marine metagenome</name>
    <dbReference type="NCBI Taxonomy" id="408172"/>
    <lineage>
        <taxon>unclassified sequences</taxon>
        <taxon>metagenomes</taxon>
        <taxon>ecological metagenomes</taxon>
    </lineage>
</organism>
<dbReference type="Gene3D" id="3.40.50.720">
    <property type="entry name" value="NAD(P)-binding Rossmann-like Domain"/>
    <property type="match status" value="1"/>
</dbReference>
<dbReference type="EMBL" id="UINC01049780">
    <property type="protein sequence ID" value="SVB61966.1"/>
    <property type="molecule type" value="Genomic_DNA"/>
</dbReference>
<proteinExistence type="predicted"/>
<name>A0A382FFT7_9ZZZZ</name>
<feature type="non-terminal residue" evidence="1">
    <location>
        <position position="91"/>
    </location>
</feature>
<dbReference type="AlphaFoldDB" id="A0A382FFT7"/>
<sequence length="91" mass="9445">MSTLELTGLEGKVAVVTGAGRMRSIGRSIALEMAKAGCNVVITGTGRSPDRYPDAEKAAGWKDIESVAEEIRAEGKKALPLVSNVADEGSV</sequence>